<protein>
    <submittedName>
        <fullName evidence="2">Uncharacterized protein</fullName>
    </submittedName>
</protein>
<feature type="compositionally biased region" description="Polar residues" evidence="1">
    <location>
        <begin position="449"/>
        <end position="459"/>
    </location>
</feature>
<evidence type="ECO:0000256" key="1">
    <source>
        <dbReference type="SAM" id="MobiDB-lite"/>
    </source>
</evidence>
<feature type="compositionally biased region" description="Basic and acidic residues" evidence="1">
    <location>
        <begin position="733"/>
        <end position="743"/>
    </location>
</feature>
<sequence>MLYQSKRPRAWDLVRACARDLVPQISNCVDPGQVYNLSGHSESSASTAGKEAIDCTPSTSILGPGYTAMPDDPTAANMRLFNLEDQWFREYTRAINHVQQSDIAPQILIDGAGGQDTVSPSTMTAQTPVPASLPMAANDSICQPGLTSTLLAQSVTFADASDNRMSVAQRPTTAQTMNSSISQPYAPQPHGSHGPTRTTPGYSRSQPFPIPTYMQQPAYAPGQQSFDSQLPVPGSLQMQQPVHGQLNEPSPREMIQPARFGHRPIYPQFIGPSNGHSQMEYMSSSSPYQASNMMQGLNVNGGQNYPQFNNHMNGQYQMYPTVYGRQPQAFLEPQNHFNMSNQMPEQTYAHQAGEQQQQPPPPQNHFNMPNQISKQTYAHQAGEQQQLLPPQNHFNMSNQMPRQIYPHQAGEQQQLLSPQNHFNIPNQMPRQIYPHQAGEQQQQQQPPQNHFNMSNQMPEQTYPDQAEKQQQQQIAPRQLQQPAQSGLEWIPGMTIDVNAMMMRVLLQHIVDYRTRFKQVLQNEFPTSFAKCIRIRFKADYVINFSMACKLCNSYNITFASETRKYQLTDEMEKRENLKMIVEWGTELWHFCQDCRAQWNVFSPVHCRYWGEYLAVDLGQGPGSNALHHHEPKELLSQNAVHLEKTIQKPVQSTGQPQQPVQESTELQIAGYFTSQEPSRESAQVIMPGLARDQSNGGVNHHGSSSQDTVQGPNKGLNPILPSRLDQCPGPYQEHAEQKAREQAVSRSPAPTRNSLRNGTWRPQSQQWGEEADEHSAERTTQIQGTCRDFGVLNDQKSAAKGPQSKAIGPRRATTQNAAKKSTSHTAPSVEPSDPRPMTRQRELS</sequence>
<feature type="region of interest" description="Disordered" evidence="1">
    <location>
        <begin position="690"/>
        <end position="844"/>
    </location>
</feature>
<evidence type="ECO:0000313" key="2">
    <source>
        <dbReference type="EMBL" id="KAL2037700.1"/>
    </source>
</evidence>
<feature type="region of interest" description="Disordered" evidence="1">
    <location>
        <begin position="168"/>
        <end position="208"/>
    </location>
</feature>
<accession>A0ABR3ZVS8</accession>
<evidence type="ECO:0000313" key="3">
    <source>
        <dbReference type="Proteomes" id="UP001590950"/>
    </source>
</evidence>
<keyword evidence="3" id="KW-1185">Reference proteome</keyword>
<dbReference type="EMBL" id="JBEFKJ010000038">
    <property type="protein sequence ID" value="KAL2037700.1"/>
    <property type="molecule type" value="Genomic_DNA"/>
</dbReference>
<feature type="region of interest" description="Disordered" evidence="1">
    <location>
        <begin position="435"/>
        <end position="483"/>
    </location>
</feature>
<gene>
    <name evidence="2" type="ORF">N7G274_009645</name>
</gene>
<dbReference type="Proteomes" id="UP001590950">
    <property type="component" value="Unassembled WGS sequence"/>
</dbReference>
<comment type="caution">
    <text evidence="2">The sequence shown here is derived from an EMBL/GenBank/DDBJ whole genome shotgun (WGS) entry which is preliminary data.</text>
</comment>
<feature type="compositionally biased region" description="Polar residues" evidence="1">
    <location>
        <begin position="744"/>
        <end position="767"/>
    </location>
</feature>
<feature type="compositionally biased region" description="Low complexity" evidence="1">
    <location>
        <begin position="468"/>
        <end position="483"/>
    </location>
</feature>
<organism evidence="2 3">
    <name type="scientific">Stereocaulon virgatum</name>
    <dbReference type="NCBI Taxonomy" id="373712"/>
    <lineage>
        <taxon>Eukaryota</taxon>
        <taxon>Fungi</taxon>
        <taxon>Dikarya</taxon>
        <taxon>Ascomycota</taxon>
        <taxon>Pezizomycotina</taxon>
        <taxon>Lecanoromycetes</taxon>
        <taxon>OSLEUM clade</taxon>
        <taxon>Lecanoromycetidae</taxon>
        <taxon>Lecanorales</taxon>
        <taxon>Lecanorineae</taxon>
        <taxon>Stereocaulaceae</taxon>
        <taxon>Stereocaulon</taxon>
    </lineage>
</organism>
<name>A0ABR3ZVS8_9LECA</name>
<feature type="compositionally biased region" description="Low complexity" evidence="1">
    <location>
        <begin position="694"/>
        <end position="705"/>
    </location>
</feature>
<feature type="compositionally biased region" description="Polar residues" evidence="1">
    <location>
        <begin position="812"/>
        <end position="826"/>
    </location>
</feature>
<proteinExistence type="predicted"/>
<reference evidence="2 3" key="1">
    <citation type="submission" date="2024-09" db="EMBL/GenBank/DDBJ databases">
        <title>Rethinking Asexuality: The Enigmatic Case of Functional Sexual Genes in Lepraria (Stereocaulaceae).</title>
        <authorList>
            <person name="Doellman M."/>
            <person name="Sun Y."/>
            <person name="Barcenas-Pena A."/>
            <person name="Lumbsch H.T."/>
            <person name="Grewe F."/>
        </authorList>
    </citation>
    <scope>NUCLEOTIDE SEQUENCE [LARGE SCALE GENOMIC DNA]</scope>
    <source>
        <strain evidence="2 3">Mercado 3170</strain>
    </source>
</reference>
<feature type="compositionally biased region" description="Polar residues" evidence="1">
    <location>
        <begin position="195"/>
        <end position="206"/>
    </location>
</feature>
<feature type="compositionally biased region" description="Polar residues" evidence="1">
    <location>
        <begin position="168"/>
        <end position="185"/>
    </location>
</feature>
<feature type="region of interest" description="Disordered" evidence="1">
    <location>
        <begin position="348"/>
        <end position="369"/>
    </location>
</feature>